<evidence type="ECO:0000313" key="2">
    <source>
        <dbReference type="EMBL" id="GFN81094.1"/>
    </source>
</evidence>
<protein>
    <submittedName>
        <fullName evidence="2">Uncharacterized protein</fullName>
    </submittedName>
</protein>
<proteinExistence type="predicted"/>
<dbReference type="AlphaFoldDB" id="A0AAV3YDH7"/>
<name>A0AAV3YDH7_9GAST</name>
<evidence type="ECO:0000256" key="1">
    <source>
        <dbReference type="SAM" id="MobiDB-lite"/>
    </source>
</evidence>
<feature type="compositionally biased region" description="Acidic residues" evidence="1">
    <location>
        <begin position="108"/>
        <end position="157"/>
    </location>
</feature>
<sequence length="171" mass="19319">MRLAIQRETILEALWDAVIPREAMTTSLQVIRLSSSSENQERISSVRKHMSSALTSVFKLAPKSVNDEGGVTVEIFKLFHTQRRATPASRRGNCCRQGKHKEGKHYEEDDDDDNDDDECDDGDDDECDDGDDDECDYGDGDEDNDDCDDDDDDDNNDNVDVMTLLWIMAAF</sequence>
<dbReference type="EMBL" id="BLXT01000880">
    <property type="protein sequence ID" value="GFN81094.1"/>
    <property type="molecule type" value="Genomic_DNA"/>
</dbReference>
<dbReference type="Proteomes" id="UP000735302">
    <property type="component" value="Unassembled WGS sequence"/>
</dbReference>
<keyword evidence="3" id="KW-1185">Reference proteome</keyword>
<organism evidence="2 3">
    <name type="scientific">Plakobranchus ocellatus</name>
    <dbReference type="NCBI Taxonomy" id="259542"/>
    <lineage>
        <taxon>Eukaryota</taxon>
        <taxon>Metazoa</taxon>
        <taxon>Spiralia</taxon>
        <taxon>Lophotrochozoa</taxon>
        <taxon>Mollusca</taxon>
        <taxon>Gastropoda</taxon>
        <taxon>Heterobranchia</taxon>
        <taxon>Euthyneura</taxon>
        <taxon>Panpulmonata</taxon>
        <taxon>Sacoglossa</taxon>
        <taxon>Placobranchoidea</taxon>
        <taxon>Plakobranchidae</taxon>
        <taxon>Plakobranchus</taxon>
    </lineage>
</organism>
<accession>A0AAV3YDH7</accession>
<feature type="region of interest" description="Disordered" evidence="1">
    <location>
        <begin position="84"/>
        <end position="158"/>
    </location>
</feature>
<reference evidence="2 3" key="1">
    <citation type="journal article" date="2021" name="Elife">
        <title>Chloroplast acquisition without the gene transfer in kleptoplastic sea slugs, Plakobranchus ocellatus.</title>
        <authorList>
            <person name="Maeda T."/>
            <person name="Takahashi S."/>
            <person name="Yoshida T."/>
            <person name="Shimamura S."/>
            <person name="Takaki Y."/>
            <person name="Nagai Y."/>
            <person name="Toyoda A."/>
            <person name="Suzuki Y."/>
            <person name="Arimoto A."/>
            <person name="Ishii H."/>
            <person name="Satoh N."/>
            <person name="Nishiyama T."/>
            <person name="Hasebe M."/>
            <person name="Maruyama T."/>
            <person name="Minagawa J."/>
            <person name="Obokata J."/>
            <person name="Shigenobu S."/>
        </authorList>
    </citation>
    <scope>NUCLEOTIDE SEQUENCE [LARGE SCALE GENOMIC DNA]</scope>
</reference>
<evidence type="ECO:0000313" key="3">
    <source>
        <dbReference type="Proteomes" id="UP000735302"/>
    </source>
</evidence>
<comment type="caution">
    <text evidence="2">The sequence shown here is derived from an EMBL/GenBank/DDBJ whole genome shotgun (WGS) entry which is preliminary data.</text>
</comment>
<gene>
    <name evidence="2" type="ORF">PoB_000760000</name>
</gene>